<dbReference type="Gene3D" id="3.90.230.10">
    <property type="entry name" value="Creatinase/methionine aminopeptidase superfamily"/>
    <property type="match status" value="1"/>
</dbReference>
<dbReference type="HAMAP" id="MF_01974">
    <property type="entry name" value="MetAP_1"/>
    <property type="match status" value="1"/>
</dbReference>
<dbReference type="EC" id="3.4.11.18" evidence="6 7"/>
<comment type="cofactor">
    <cofactor evidence="6">
        <name>Co(2+)</name>
        <dbReference type="ChEBI" id="CHEBI:48828"/>
    </cofactor>
    <cofactor evidence="6">
        <name>Zn(2+)</name>
        <dbReference type="ChEBI" id="CHEBI:29105"/>
    </cofactor>
    <cofactor evidence="6">
        <name>Mn(2+)</name>
        <dbReference type="ChEBI" id="CHEBI:29035"/>
    </cofactor>
    <cofactor evidence="6">
        <name>Fe(2+)</name>
        <dbReference type="ChEBI" id="CHEBI:29033"/>
    </cofactor>
    <text evidence="6">Binds 2 divalent metal cations per subunit. Has a high-affinity and a low affinity metal-binding site. The true nature of the physiological cofactor is under debate. The enzyme is active with cobalt, zinc, manganese or divalent iron ions. Most likely, methionine aminopeptidases function as mononuclear Fe(2+)-metalloproteases under physiological conditions, and the catalytically relevant metal-binding site has been assigned to the histidine-containing high-affinity site.</text>
</comment>
<feature type="binding site" evidence="6">
    <location>
        <position position="75"/>
    </location>
    <ligand>
        <name>substrate</name>
    </ligand>
</feature>
<keyword evidence="5 6" id="KW-0378">Hydrolase</keyword>
<evidence type="ECO:0000313" key="9">
    <source>
        <dbReference type="EMBL" id="OHA48945.1"/>
    </source>
</evidence>
<dbReference type="Proteomes" id="UP000177629">
    <property type="component" value="Unassembled WGS sequence"/>
</dbReference>
<feature type="binding site" evidence="6">
    <location>
        <position position="230"/>
    </location>
    <ligand>
        <name>a divalent metal cation</name>
        <dbReference type="ChEBI" id="CHEBI:60240"/>
        <label>2</label>
        <note>catalytic</note>
    </ligand>
</feature>
<evidence type="ECO:0000256" key="4">
    <source>
        <dbReference type="ARBA" id="ARBA00022723"/>
    </source>
</evidence>
<comment type="catalytic activity">
    <reaction evidence="6 7">
        <text>Release of N-terminal amino acids, preferentially methionine, from peptides and arylamides.</text>
        <dbReference type="EC" id="3.4.11.18"/>
    </reaction>
</comment>
<dbReference type="PRINTS" id="PR00599">
    <property type="entry name" value="MAPEPTIDASE"/>
</dbReference>
<feature type="binding site" evidence="6">
    <location>
        <position position="199"/>
    </location>
    <ligand>
        <name>a divalent metal cation</name>
        <dbReference type="ChEBI" id="CHEBI:60240"/>
        <label>2</label>
        <note>catalytic</note>
    </ligand>
</feature>
<comment type="function">
    <text evidence="1 6">Removes the N-terminal methionine from nascent proteins. The N-terminal methionine is often cleaved when the second residue in the primary sequence is small and uncharged (Met-Ala-, Cys, Gly, Pro, Ser, Thr, or Val). Requires deformylation of the N(alpha)-formylated initiator methionine before it can be hydrolyzed.</text>
</comment>
<keyword evidence="4 6" id="KW-0479">Metal-binding</keyword>
<feature type="binding site" evidence="6">
    <location>
        <position position="103"/>
    </location>
    <ligand>
        <name>a divalent metal cation</name>
        <dbReference type="ChEBI" id="CHEBI:60240"/>
        <label>2</label>
        <note>catalytic</note>
    </ligand>
</feature>
<reference evidence="9 10" key="1">
    <citation type="journal article" date="2016" name="Nat. Commun.">
        <title>Thousands of microbial genomes shed light on interconnected biogeochemical processes in an aquifer system.</title>
        <authorList>
            <person name="Anantharaman K."/>
            <person name="Brown C.T."/>
            <person name="Hug L.A."/>
            <person name="Sharon I."/>
            <person name="Castelle C.J."/>
            <person name="Probst A.J."/>
            <person name="Thomas B.C."/>
            <person name="Singh A."/>
            <person name="Wilkins M.J."/>
            <person name="Karaoz U."/>
            <person name="Brodie E.L."/>
            <person name="Williams K.H."/>
            <person name="Hubbard S.S."/>
            <person name="Banfield J.F."/>
        </authorList>
    </citation>
    <scope>NUCLEOTIDE SEQUENCE [LARGE SCALE GENOMIC DNA]</scope>
</reference>
<proteinExistence type="inferred from homology"/>
<dbReference type="GO" id="GO:0070006">
    <property type="term" value="F:metalloaminopeptidase activity"/>
    <property type="evidence" value="ECO:0007669"/>
    <property type="project" value="UniProtKB-UniRule"/>
</dbReference>
<evidence type="ECO:0000313" key="10">
    <source>
        <dbReference type="Proteomes" id="UP000177629"/>
    </source>
</evidence>
<keyword evidence="3 6" id="KW-0645">Protease</keyword>
<evidence type="ECO:0000256" key="1">
    <source>
        <dbReference type="ARBA" id="ARBA00002521"/>
    </source>
</evidence>
<dbReference type="GO" id="GO:0004239">
    <property type="term" value="F:initiator methionyl aminopeptidase activity"/>
    <property type="evidence" value="ECO:0007669"/>
    <property type="project" value="UniProtKB-UniRule"/>
</dbReference>
<dbReference type="STRING" id="1802362.A2806_04610"/>
<feature type="binding site" evidence="6">
    <location>
        <position position="103"/>
    </location>
    <ligand>
        <name>a divalent metal cation</name>
        <dbReference type="ChEBI" id="CHEBI:60240"/>
        <label>1</label>
    </ligand>
</feature>
<evidence type="ECO:0000256" key="6">
    <source>
        <dbReference type="HAMAP-Rule" id="MF_01974"/>
    </source>
</evidence>
<keyword evidence="2 6" id="KW-0031">Aminopeptidase</keyword>
<feature type="binding site" evidence="6">
    <location>
        <position position="92"/>
    </location>
    <ligand>
        <name>a divalent metal cation</name>
        <dbReference type="ChEBI" id="CHEBI:60240"/>
        <label>1</label>
    </ligand>
</feature>
<feature type="binding site" evidence="6">
    <location>
        <position position="230"/>
    </location>
    <ligand>
        <name>a divalent metal cation</name>
        <dbReference type="ChEBI" id="CHEBI:60240"/>
        <label>1</label>
    </ligand>
</feature>
<evidence type="ECO:0000256" key="3">
    <source>
        <dbReference type="ARBA" id="ARBA00022670"/>
    </source>
</evidence>
<feature type="binding site" evidence="6">
    <location>
        <position position="166"/>
    </location>
    <ligand>
        <name>a divalent metal cation</name>
        <dbReference type="ChEBI" id="CHEBI:60240"/>
        <label>2</label>
        <note>catalytic</note>
    </ligand>
</feature>
<dbReference type="InterPro" id="IPR036005">
    <property type="entry name" value="Creatinase/aminopeptidase-like"/>
</dbReference>
<dbReference type="InterPro" id="IPR000994">
    <property type="entry name" value="Pept_M24"/>
</dbReference>
<dbReference type="GO" id="GO:0006508">
    <property type="term" value="P:proteolysis"/>
    <property type="evidence" value="ECO:0007669"/>
    <property type="project" value="UniProtKB-KW"/>
</dbReference>
<dbReference type="GO" id="GO:0005829">
    <property type="term" value="C:cytosol"/>
    <property type="evidence" value="ECO:0007669"/>
    <property type="project" value="TreeGrafter"/>
</dbReference>
<protein>
    <recommendedName>
        <fullName evidence="6 7">Methionine aminopeptidase</fullName>
        <shortName evidence="6">MAP</shortName>
        <shortName evidence="6">MetAP</shortName>
        <ecNumber evidence="6 7">3.4.11.18</ecNumber>
    </recommendedName>
    <alternativeName>
        <fullName evidence="6">Peptidase M</fullName>
    </alternativeName>
</protein>
<dbReference type="CDD" id="cd01086">
    <property type="entry name" value="MetAP1"/>
    <property type="match status" value="1"/>
</dbReference>
<feature type="domain" description="Peptidase M24" evidence="8">
    <location>
        <begin position="10"/>
        <end position="237"/>
    </location>
</feature>
<comment type="caution">
    <text evidence="9">The sequence shown here is derived from an EMBL/GenBank/DDBJ whole genome shotgun (WGS) entry which is preliminary data.</text>
</comment>
<accession>A0A1G2PKR6</accession>
<gene>
    <name evidence="6" type="primary">map</name>
    <name evidence="9" type="ORF">A2806_04610</name>
</gene>
<evidence type="ECO:0000259" key="8">
    <source>
        <dbReference type="Pfam" id="PF00557"/>
    </source>
</evidence>
<dbReference type="InterPro" id="IPR001714">
    <property type="entry name" value="Pept_M24_MAP"/>
</dbReference>
<dbReference type="InterPro" id="IPR002467">
    <property type="entry name" value="Pept_M24A_MAP1"/>
</dbReference>
<dbReference type="AlphaFoldDB" id="A0A1G2PKR6"/>
<comment type="similarity">
    <text evidence="6">Belongs to the peptidase M24A family. Methionine aminopeptidase type 1 subfamily.</text>
</comment>
<dbReference type="EMBL" id="MHSS01000002">
    <property type="protein sequence ID" value="OHA48945.1"/>
    <property type="molecule type" value="Genomic_DNA"/>
</dbReference>
<comment type="subunit">
    <text evidence="6">Monomer.</text>
</comment>
<dbReference type="PANTHER" id="PTHR43330">
    <property type="entry name" value="METHIONINE AMINOPEPTIDASE"/>
    <property type="match status" value="1"/>
</dbReference>
<sequence length="246" mass="26316">MKHSPQDIVAMRASGQTAARILKEVALRVQAGITPKELDRIARKEIESAKVKPAFLGYDKFPAVLCVSVNSVAVHGAPSDIEFCEGDVVGLDFGVIKNGWYSDLAITVGVGQISSEAQKLITVCKTALERAISVLKEGVSVGDISSTIQTYVEGNGFLVIRELVGHGIGKNLHELPHVPNFGKPGIGEVLEEGATIAIEPIISVSDEHVELDSDQFSWRTKKGSLAAHFEHTVVVTKEGADILTLP</sequence>
<feature type="binding site" evidence="6">
    <location>
        <position position="173"/>
    </location>
    <ligand>
        <name>substrate</name>
    </ligand>
</feature>
<dbReference type="SUPFAM" id="SSF55920">
    <property type="entry name" value="Creatinase/aminopeptidase"/>
    <property type="match status" value="1"/>
</dbReference>
<evidence type="ECO:0000256" key="5">
    <source>
        <dbReference type="ARBA" id="ARBA00022801"/>
    </source>
</evidence>
<dbReference type="GO" id="GO:0046872">
    <property type="term" value="F:metal ion binding"/>
    <property type="evidence" value="ECO:0007669"/>
    <property type="project" value="UniProtKB-UniRule"/>
</dbReference>
<evidence type="ECO:0000256" key="2">
    <source>
        <dbReference type="ARBA" id="ARBA00022438"/>
    </source>
</evidence>
<organism evidence="9 10">
    <name type="scientific">Candidatus Terrybacteria bacterium RIFCSPHIGHO2_01_FULL_48_17</name>
    <dbReference type="NCBI Taxonomy" id="1802362"/>
    <lineage>
        <taxon>Bacteria</taxon>
        <taxon>Candidatus Terryibacteriota</taxon>
    </lineage>
</organism>
<dbReference type="Pfam" id="PF00557">
    <property type="entry name" value="Peptidase_M24"/>
    <property type="match status" value="1"/>
</dbReference>
<dbReference type="NCBIfam" id="TIGR00500">
    <property type="entry name" value="met_pdase_I"/>
    <property type="match status" value="1"/>
</dbReference>
<name>A0A1G2PKR6_9BACT</name>
<evidence type="ECO:0000256" key="7">
    <source>
        <dbReference type="RuleBase" id="RU003653"/>
    </source>
</evidence>
<dbReference type="PANTHER" id="PTHR43330:SF27">
    <property type="entry name" value="METHIONINE AMINOPEPTIDASE"/>
    <property type="match status" value="1"/>
</dbReference>